<dbReference type="PANTHER" id="PTHR48022:SF2">
    <property type="entry name" value="PLASTIDIC GLUCOSE TRANSPORTER 4"/>
    <property type="match status" value="1"/>
</dbReference>
<evidence type="ECO:0000256" key="5">
    <source>
        <dbReference type="ARBA" id="ARBA00023136"/>
    </source>
</evidence>
<name>A0A8K0NNN9_9TREE</name>
<dbReference type="InterPro" id="IPR050360">
    <property type="entry name" value="MFS_Sugar_Transporters"/>
</dbReference>
<keyword evidence="4 6" id="KW-1133">Transmembrane helix</keyword>
<dbReference type="PROSITE" id="PS00217">
    <property type="entry name" value="SUGAR_TRANSPORT_2"/>
    <property type="match status" value="1"/>
</dbReference>
<evidence type="ECO:0000313" key="8">
    <source>
        <dbReference type="EMBL" id="KAG7529201.1"/>
    </source>
</evidence>
<feature type="transmembrane region" description="Helical" evidence="6">
    <location>
        <begin position="159"/>
        <end position="181"/>
    </location>
</feature>
<comment type="subcellular location">
    <subcellularLocation>
        <location evidence="1">Membrane</location>
        <topology evidence="1">Multi-pass membrane protein</topology>
    </subcellularLocation>
</comment>
<dbReference type="PANTHER" id="PTHR48022">
    <property type="entry name" value="PLASTIDIC GLUCOSE TRANSPORTER 4"/>
    <property type="match status" value="1"/>
</dbReference>
<keyword evidence="9" id="KW-1185">Reference proteome</keyword>
<organism evidence="8 9">
    <name type="scientific">Filobasidium floriforme</name>
    <dbReference type="NCBI Taxonomy" id="5210"/>
    <lineage>
        <taxon>Eukaryota</taxon>
        <taxon>Fungi</taxon>
        <taxon>Dikarya</taxon>
        <taxon>Basidiomycota</taxon>
        <taxon>Agaricomycotina</taxon>
        <taxon>Tremellomycetes</taxon>
        <taxon>Filobasidiales</taxon>
        <taxon>Filobasidiaceae</taxon>
        <taxon>Filobasidium</taxon>
    </lineage>
</organism>
<dbReference type="Pfam" id="PF00083">
    <property type="entry name" value="Sugar_tr"/>
    <property type="match status" value="1"/>
</dbReference>
<dbReference type="GO" id="GO:0005351">
    <property type="term" value="F:carbohydrate:proton symporter activity"/>
    <property type="evidence" value="ECO:0007669"/>
    <property type="project" value="TreeGrafter"/>
</dbReference>
<dbReference type="InterPro" id="IPR036259">
    <property type="entry name" value="MFS_trans_sf"/>
</dbReference>
<evidence type="ECO:0000256" key="4">
    <source>
        <dbReference type="ARBA" id="ARBA00022989"/>
    </source>
</evidence>
<dbReference type="Gene3D" id="1.20.1250.20">
    <property type="entry name" value="MFS general substrate transporter like domains"/>
    <property type="match status" value="1"/>
</dbReference>
<proteinExistence type="inferred from homology"/>
<dbReference type="InterPro" id="IPR005829">
    <property type="entry name" value="Sugar_transporter_CS"/>
</dbReference>
<dbReference type="Proteomes" id="UP000812966">
    <property type="component" value="Unassembled WGS sequence"/>
</dbReference>
<evidence type="ECO:0000256" key="1">
    <source>
        <dbReference type="ARBA" id="ARBA00004141"/>
    </source>
</evidence>
<feature type="transmembrane region" description="Helical" evidence="6">
    <location>
        <begin position="136"/>
        <end position="153"/>
    </location>
</feature>
<gene>
    <name evidence="8" type="ORF">FFLO_05755</name>
</gene>
<keyword evidence="3 6" id="KW-0812">Transmembrane</keyword>
<protein>
    <recommendedName>
        <fullName evidence="7">Major facilitator superfamily (MFS) profile domain-containing protein</fullName>
    </recommendedName>
</protein>
<dbReference type="GO" id="GO:0016020">
    <property type="term" value="C:membrane"/>
    <property type="evidence" value="ECO:0007669"/>
    <property type="project" value="UniProtKB-SubCell"/>
</dbReference>
<dbReference type="AlphaFoldDB" id="A0A8K0NNN9"/>
<comment type="caution">
    <text evidence="8">The sequence shown here is derived from an EMBL/GenBank/DDBJ whole genome shotgun (WGS) entry which is preliminary data.</text>
</comment>
<evidence type="ECO:0000256" key="6">
    <source>
        <dbReference type="SAM" id="Phobius"/>
    </source>
</evidence>
<dbReference type="InterPro" id="IPR020846">
    <property type="entry name" value="MFS_dom"/>
</dbReference>
<sequence>MEKELDQKNIPDHFEELAAERHTNDVQLSGFEDLGAVATLKRFKYASFMCILVTFSAAADGYQIGMNGNIIANTGFIRQFATETDAEGNPILAAGVLATWGPIMSVGQFVGMTTLPLQVPAKVSCLANRYGRKPTLFAIWFILAMSILCESLARNWKVWLVGKLLAGVGVGGIQFTIPTYVAEVAPVRIRGMLLMLYNFWFSLGNFFAPVALKVMNENDPENWTTPVYTQVNGSDICLRYSQC</sequence>
<evidence type="ECO:0000259" key="7">
    <source>
        <dbReference type="PROSITE" id="PS50850"/>
    </source>
</evidence>
<evidence type="ECO:0000313" key="9">
    <source>
        <dbReference type="Proteomes" id="UP000812966"/>
    </source>
</evidence>
<feature type="transmembrane region" description="Helical" evidence="6">
    <location>
        <begin position="193"/>
        <end position="212"/>
    </location>
</feature>
<evidence type="ECO:0000256" key="2">
    <source>
        <dbReference type="ARBA" id="ARBA00010992"/>
    </source>
</evidence>
<dbReference type="PROSITE" id="PS50850">
    <property type="entry name" value="MFS"/>
    <property type="match status" value="1"/>
</dbReference>
<dbReference type="SUPFAM" id="SSF103473">
    <property type="entry name" value="MFS general substrate transporter"/>
    <property type="match status" value="1"/>
</dbReference>
<dbReference type="EMBL" id="JABELV010000155">
    <property type="protein sequence ID" value="KAG7529201.1"/>
    <property type="molecule type" value="Genomic_DNA"/>
</dbReference>
<dbReference type="InterPro" id="IPR005828">
    <property type="entry name" value="MFS_sugar_transport-like"/>
</dbReference>
<evidence type="ECO:0000256" key="3">
    <source>
        <dbReference type="ARBA" id="ARBA00022692"/>
    </source>
</evidence>
<accession>A0A8K0NNN9</accession>
<keyword evidence="5 6" id="KW-0472">Membrane</keyword>
<feature type="domain" description="Major facilitator superfamily (MFS) profile" evidence="7">
    <location>
        <begin position="49"/>
        <end position="243"/>
    </location>
</feature>
<reference evidence="8" key="1">
    <citation type="submission" date="2020-04" db="EMBL/GenBank/DDBJ databases">
        <title>Analysis of mating type loci in Filobasidium floriforme.</title>
        <authorList>
            <person name="Nowrousian M."/>
        </authorList>
    </citation>
    <scope>NUCLEOTIDE SEQUENCE</scope>
    <source>
        <strain evidence="8">CBS 6242</strain>
    </source>
</reference>
<comment type="similarity">
    <text evidence="2">Belongs to the major facilitator superfamily. Sugar transporter (TC 2.A.1.1) family.</text>
</comment>